<dbReference type="InterPro" id="IPR036736">
    <property type="entry name" value="ACP-like_sf"/>
</dbReference>
<protein>
    <recommendedName>
        <fullName evidence="1">Carrier domain-containing protein</fullName>
    </recommendedName>
</protein>
<accession>A0AA36IYX8</accession>
<feature type="domain" description="Carrier" evidence="1">
    <location>
        <begin position="19"/>
        <end position="82"/>
    </location>
</feature>
<evidence type="ECO:0000259" key="1">
    <source>
        <dbReference type="Pfam" id="PF00550"/>
    </source>
</evidence>
<dbReference type="AlphaFoldDB" id="A0AA36IYX8"/>
<keyword evidence="3" id="KW-1185">Reference proteome</keyword>
<evidence type="ECO:0000313" key="2">
    <source>
        <dbReference type="EMBL" id="CAJ1396059.1"/>
    </source>
</evidence>
<dbReference type="Proteomes" id="UP001178507">
    <property type="component" value="Unassembled WGS sequence"/>
</dbReference>
<comment type="caution">
    <text evidence="2">The sequence shown here is derived from an EMBL/GenBank/DDBJ whole genome shotgun (WGS) entry which is preliminary data.</text>
</comment>
<organism evidence="2 3">
    <name type="scientific">Effrenium voratum</name>
    <dbReference type="NCBI Taxonomy" id="2562239"/>
    <lineage>
        <taxon>Eukaryota</taxon>
        <taxon>Sar</taxon>
        <taxon>Alveolata</taxon>
        <taxon>Dinophyceae</taxon>
        <taxon>Suessiales</taxon>
        <taxon>Symbiodiniaceae</taxon>
        <taxon>Effrenium</taxon>
    </lineage>
</organism>
<sequence length="148" mass="16035">MPSRDSFRDARAMEIEKRRVADLVAAALPQGEVPEEEEEVPLRELGLDSVSATFLQGQLSELFGRPFGDLGATTLAQLAALLRSEAEAPKAGWRSWGLRPGLLRRSLPSPGSAGSGLPGASFASRPRWATLRWRCCSTRSTGCWRAPS</sequence>
<name>A0AA36IYX8_9DINO</name>
<evidence type="ECO:0000313" key="3">
    <source>
        <dbReference type="Proteomes" id="UP001178507"/>
    </source>
</evidence>
<dbReference type="SUPFAM" id="SSF47336">
    <property type="entry name" value="ACP-like"/>
    <property type="match status" value="1"/>
</dbReference>
<dbReference type="EMBL" id="CAUJNA010003217">
    <property type="protein sequence ID" value="CAJ1396059.1"/>
    <property type="molecule type" value="Genomic_DNA"/>
</dbReference>
<reference evidence="2" key="1">
    <citation type="submission" date="2023-08" db="EMBL/GenBank/DDBJ databases">
        <authorList>
            <person name="Chen Y."/>
            <person name="Shah S."/>
            <person name="Dougan E. K."/>
            <person name="Thang M."/>
            <person name="Chan C."/>
        </authorList>
    </citation>
    <scope>NUCLEOTIDE SEQUENCE</scope>
</reference>
<dbReference type="InterPro" id="IPR009081">
    <property type="entry name" value="PP-bd_ACP"/>
</dbReference>
<proteinExistence type="predicted"/>
<dbReference type="Pfam" id="PF00550">
    <property type="entry name" value="PP-binding"/>
    <property type="match status" value="1"/>
</dbReference>
<dbReference type="Gene3D" id="1.10.1200.10">
    <property type="entry name" value="ACP-like"/>
    <property type="match status" value="1"/>
</dbReference>
<gene>
    <name evidence="2" type="ORF">EVOR1521_LOCUS20346</name>
</gene>